<organism evidence="1 2">
    <name type="scientific">Hymenobacter elongatus</name>
    <dbReference type="NCBI Taxonomy" id="877208"/>
    <lineage>
        <taxon>Bacteria</taxon>
        <taxon>Pseudomonadati</taxon>
        <taxon>Bacteroidota</taxon>
        <taxon>Cytophagia</taxon>
        <taxon>Cytophagales</taxon>
        <taxon>Hymenobacteraceae</taxon>
        <taxon>Hymenobacter</taxon>
    </lineage>
</organism>
<keyword evidence="2" id="KW-1185">Reference proteome</keyword>
<dbReference type="Proteomes" id="UP000297739">
    <property type="component" value="Unassembled WGS sequence"/>
</dbReference>
<reference evidence="1 2" key="1">
    <citation type="submission" date="2019-04" db="EMBL/GenBank/DDBJ databases">
        <authorList>
            <person name="Feng G."/>
            <person name="Zhang J."/>
            <person name="Zhu H."/>
        </authorList>
    </citation>
    <scope>NUCLEOTIDE SEQUENCE [LARGE SCALE GENOMIC DNA]</scope>
    <source>
        <strain evidence="1 2">JCM 17223</strain>
    </source>
</reference>
<evidence type="ECO:0000313" key="2">
    <source>
        <dbReference type="Proteomes" id="UP000297739"/>
    </source>
</evidence>
<dbReference type="AlphaFoldDB" id="A0A4Z0PPY6"/>
<protein>
    <submittedName>
        <fullName evidence="1">Uncharacterized protein</fullName>
    </submittedName>
</protein>
<accession>A0A4Z0PPY6</accession>
<dbReference type="Pfam" id="PF26137">
    <property type="entry name" value="Toxin_SdpC"/>
    <property type="match status" value="1"/>
</dbReference>
<gene>
    <name evidence="1" type="ORF">E5J99_06140</name>
</gene>
<dbReference type="EMBL" id="SRLD01000009">
    <property type="protein sequence ID" value="TGE17768.1"/>
    <property type="molecule type" value="Genomic_DNA"/>
</dbReference>
<sequence length="86" mass="9927">MADQVPLLTTSSPSITEMIKSMGKMREFINMQDKIVLQIVSDNPKFFTVFKEKIQSWNQVVIKKVLINSTITTLRAVQKLPEYKTH</sequence>
<dbReference type="InterPro" id="IPR023888">
    <property type="entry name" value="SdpC-like"/>
</dbReference>
<name>A0A4Z0PPY6_9BACT</name>
<evidence type="ECO:0000313" key="1">
    <source>
        <dbReference type="EMBL" id="TGE17768.1"/>
    </source>
</evidence>
<comment type="caution">
    <text evidence="1">The sequence shown here is derived from an EMBL/GenBank/DDBJ whole genome shotgun (WGS) entry which is preliminary data.</text>
</comment>
<proteinExistence type="predicted"/>